<comment type="cofactor">
    <cofactor evidence="1">
        <name>Mg(2+)</name>
        <dbReference type="ChEBI" id="CHEBI:18420"/>
    </cofactor>
</comment>
<dbReference type="InterPro" id="IPR013341">
    <property type="entry name" value="Mandelate_racemase_N_dom"/>
</dbReference>
<dbReference type="SMART" id="SM00922">
    <property type="entry name" value="MR_MLE"/>
    <property type="match status" value="1"/>
</dbReference>
<dbReference type="CDD" id="cd03316">
    <property type="entry name" value="MR_like"/>
    <property type="match status" value="1"/>
</dbReference>
<protein>
    <submittedName>
        <fullName evidence="5">Mandelate racemase/muconate lactonizing enzyme family protein</fullName>
    </submittedName>
</protein>
<gene>
    <name evidence="5" type="ORF">RKE40_15615</name>
</gene>
<dbReference type="EMBL" id="JAWDID010000022">
    <property type="protein sequence ID" value="MDU0341326.1"/>
    <property type="molecule type" value="Genomic_DNA"/>
</dbReference>
<dbReference type="InterPro" id="IPR029017">
    <property type="entry name" value="Enolase-like_N"/>
</dbReference>
<organism evidence="5 6">
    <name type="scientific">Bosea rubneri</name>
    <dbReference type="NCBI Taxonomy" id="3075434"/>
    <lineage>
        <taxon>Bacteria</taxon>
        <taxon>Pseudomonadati</taxon>
        <taxon>Pseudomonadota</taxon>
        <taxon>Alphaproteobacteria</taxon>
        <taxon>Hyphomicrobiales</taxon>
        <taxon>Boseaceae</taxon>
        <taxon>Bosea</taxon>
    </lineage>
</organism>
<evidence type="ECO:0000256" key="1">
    <source>
        <dbReference type="ARBA" id="ARBA00001946"/>
    </source>
</evidence>
<name>A0ABU3S968_9HYPH</name>
<sequence>MKIRSIETYILRTPLGAKRFFSSQAAFPERNSFLVKITADNGLVGWGEGGQYGPPEPPMACVEKVLAPKLIGRQADEPVRIFEELYSFSRDFGQKGTYVEALSAIDIALWDLWGKSLGRPVHALLGGAFRTRVPAYGTGCYYPDHYRDTERMLRELAEEARGYREAGMTAIKMKIGLLPIDLDAQRLAVVREAIGPEIGLMVDANHAYTSASAIRIGRSLEKHNVLWFEEPVVPEDREGYRRVRDAIDVPVAGGECEYTRFGFRDLMLGQCIDIAQPDLCCAGGFTEWTKILALTSSFGVLTVPHVWGSGIAVAAALQAIAVAPQVPFTAAGVPLQNEPMIEFDRTHNPLRDDLLVERFVLQDGAIAVPTGPGLGVEVNEAELLKYSVKA</sequence>
<dbReference type="RefSeq" id="WP_316019153.1">
    <property type="nucleotide sequence ID" value="NZ_JAWDID010000022.1"/>
</dbReference>
<evidence type="ECO:0000256" key="3">
    <source>
        <dbReference type="ARBA" id="ARBA00022842"/>
    </source>
</evidence>
<keyword evidence="3" id="KW-0460">Magnesium</keyword>
<dbReference type="Proteomes" id="UP001254257">
    <property type="component" value="Unassembled WGS sequence"/>
</dbReference>
<dbReference type="InterPro" id="IPR018110">
    <property type="entry name" value="Mandel_Rmase/mucon_lact_enz_CS"/>
</dbReference>
<evidence type="ECO:0000259" key="4">
    <source>
        <dbReference type="SMART" id="SM00922"/>
    </source>
</evidence>
<dbReference type="SUPFAM" id="SSF54826">
    <property type="entry name" value="Enolase N-terminal domain-like"/>
    <property type="match status" value="1"/>
</dbReference>
<dbReference type="Gene3D" id="3.20.20.120">
    <property type="entry name" value="Enolase-like C-terminal domain"/>
    <property type="match status" value="1"/>
</dbReference>
<keyword evidence="6" id="KW-1185">Reference proteome</keyword>
<dbReference type="SFLD" id="SFLDS00001">
    <property type="entry name" value="Enolase"/>
    <property type="match status" value="1"/>
</dbReference>
<evidence type="ECO:0000313" key="5">
    <source>
        <dbReference type="EMBL" id="MDU0341326.1"/>
    </source>
</evidence>
<comment type="caution">
    <text evidence="5">The sequence shown here is derived from an EMBL/GenBank/DDBJ whole genome shotgun (WGS) entry which is preliminary data.</text>
</comment>
<dbReference type="PANTHER" id="PTHR13794">
    <property type="entry name" value="ENOLASE SUPERFAMILY, MANDELATE RACEMASE"/>
    <property type="match status" value="1"/>
</dbReference>
<reference evidence="5 6" key="1">
    <citation type="submission" date="2023-09" db="EMBL/GenBank/DDBJ databases">
        <title>Whole genome shotgun sequencing (WGS) of Bosea sp. ZW T0_25, isolated from stored onions (Allium cepa).</title>
        <authorList>
            <person name="Stoll D.A."/>
            <person name="Huch M."/>
        </authorList>
    </citation>
    <scope>NUCLEOTIDE SEQUENCE [LARGE SCALE GENOMIC DNA]</scope>
    <source>
        <strain evidence="5 6">ZW T0_25</strain>
    </source>
</reference>
<dbReference type="Pfam" id="PF13378">
    <property type="entry name" value="MR_MLE_C"/>
    <property type="match status" value="1"/>
</dbReference>
<feature type="domain" description="Mandelate racemase/muconate lactonizing enzyme C-terminal" evidence="4">
    <location>
        <begin position="153"/>
        <end position="250"/>
    </location>
</feature>
<dbReference type="PROSITE" id="PS00908">
    <property type="entry name" value="MR_MLE_1"/>
    <property type="match status" value="1"/>
</dbReference>
<dbReference type="InterPro" id="IPR013342">
    <property type="entry name" value="Mandelate_racemase_C"/>
</dbReference>
<evidence type="ECO:0000313" key="6">
    <source>
        <dbReference type="Proteomes" id="UP001254257"/>
    </source>
</evidence>
<proteinExistence type="predicted"/>
<dbReference type="InterPro" id="IPR036849">
    <property type="entry name" value="Enolase-like_C_sf"/>
</dbReference>
<evidence type="ECO:0000256" key="2">
    <source>
        <dbReference type="ARBA" id="ARBA00022723"/>
    </source>
</evidence>
<dbReference type="Pfam" id="PF02746">
    <property type="entry name" value="MR_MLE_N"/>
    <property type="match status" value="1"/>
</dbReference>
<dbReference type="SFLD" id="SFLDG00179">
    <property type="entry name" value="mandelate_racemase"/>
    <property type="match status" value="1"/>
</dbReference>
<keyword evidence="2" id="KW-0479">Metal-binding</keyword>
<dbReference type="Gene3D" id="3.30.390.10">
    <property type="entry name" value="Enolase-like, N-terminal domain"/>
    <property type="match status" value="1"/>
</dbReference>
<accession>A0ABU3S968</accession>
<dbReference type="SUPFAM" id="SSF51604">
    <property type="entry name" value="Enolase C-terminal domain-like"/>
    <property type="match status" value="1"/>
</dbReference>
<dbReference type="InterPro" id="IPR046945">
    <property type="entry name" value="RHMD-like"/>
</dbReference>
<dbReference type="InterPro" id="IPR029065">
    <property type="entry name" value="Enolase_C-like"/>
</dbReference>
<dbReference type="PANTHER" id="PTHR13794:SF58">
    <property type="entry name" value="MITOCHONDRIAL ENOLASE SUPERFAMILY MEMBER 1"/>
    <property type="match status" value="1"/>
</dbReference>